<name>K6VKD2_PLACD</name>
<keyword evidence="2" id="KW-0472">Membrane</keyword>
<keyword evidence="2" id="KW-0812">Transmembrane</keyword>
<protein>
    <submittedName>
        <fullName evidence="3">CYIR protein</fullName>
    </submittedName>
</protein>
<dbReference type="AlphaFoldDB" id="K6VKD2"/>
<evidence type="ECO:0000256" key="1">
    <source>
        <dbReference type="SAM" id="MobiDB-lite"/>
    </source>
</evidence>
<evidence type="ECO:0000313" key="3">
    <source>
        <dbReference type="EMBL" id="GAB69902.1"/>
    </source>
</evidence>
<organism evidence="3 4">
    <name type="scientific">Plasmodium cynomolgi (strain B)</name>
    <dbReference type="NCBI Taxonomy" id="1120755"/>
    <lineage>
        <taxon>Eukaryota</taxon>
        <taxon>Sar</taxon>
        <taxon>Alveolata</taxon>
        <taxon>Apicomplexa</taxon>
        <taxon>Aconoidasida</taxon>
        <taxon>Haemosporida</taxon>
        <taxon>Plasmodiidae</taxon>
        <taxon>Plasmodium</taxon>
        <taxon>Plasmodium (Plasmodium)</taxon>
    </lineage>
</organism>
<dbReference type="GeneID" id="14696444"/>
<accession>K6VKD2</accession>
<proteinExistence type="predicted"/>
<reference evidence="3 4" key="1">
    <citation type="journal article" date="2012" name="Nat. Genet.">
        <title>Plasmodium cynomolgi genome sequences provide insight into Plasmodium vivax and the monkey malaria clade.</title>
        <authorList>
            <person name="Tachibana S."/>
            <person name="Sullivan S.A."/>
            <person name="Kawai S."/>
            <person name="Nakamura S."/>
            <person name="Kim H.R."/>
            <person name="Goto N."/>
            <person name="Arisue N."/>
            <person name="Palacpac N.M.Q."/>
            <person name="Honma H."/>
            <person name="Yagi M."/>
            <person name="Tougan T."/>
            <person name="Katakai Y."/>
            <person name="Kaneko O."/>
            <person name="Mita T."/>
            <person name="Kita K."/>
            <person name="Yasutomi Y."/>
            <person name="Sutton P.L."/>
            <person name="Shakhbatyan R."/>
            <person name="Horii T."/>
            <person name="Yasunaga T."/>
            <person name="Barnwell J.W."/>
            <person name="Escalante A.A."/>
            <person name="Carlton J.M."/>
            <person name="Tanabe K."/>
        </authorList>
    </citation>
    <scope>NUCLEOTIDE SEQUENCE [LARGE SCALE GENOMIC DNA]</scope>
    <source>
        <strain evidence="3 4">B</strain>
    </source>
</reference>
<dbReference type="OrthoDB" id="381111at2759"/>
<feature type="transmembrane region" description="Helical" evidence="2">
    <location>
        <begin position="55"/>
        <end position="81"/>
    </location>
</feature>
<keyword evidence="4" id="KW-1185">Reference proteome</keyword>
<keyword evidence="2" id="KW-1133">Transmembrane helix</keyword>
<dbReference type="Proteomes" id="UP000006319">
    <property type="component" value="Unassembled WGS sequence"/>
</dbReference>
<dbReference type="RefSeq" id="XP_004228120.1">
    <property type="nucleotide sequence ID" value="XM_004228072.1"/>
</dbReference>
<evidence type="ECO:0000313" key="4">
    <source>
        <dbReference type="Proteomes" id="UP000006319"/>
    </source>
</evidence>
<feature type="non-terminal residue" evidence="3">
    <location>
        <position position="1"/>
    </location>
</feature>
<gene>
    <name evidence="3" type="ORF">PCYB_006510</name>
</gene>
<evidence type="ECO:0000256" key="2">
    <source>
        <dbReference type="SAM" id="Phobius"/>
    </source>
</evidence>
<dbReference type="KEGG" id="pcy:PCYB_006510"/>
<sequence>TSGHTSGDDLSHGSPGRIEMLPATADELEDDDADIYNTQLDSGDSGIGKKVTHSILGAAPVLLTATALYRVYIYFVIIYHYSTNL</sequence>
<dbReference type="EMBL" id="DF158129">
    <property type="protein sequence ID" value="GAB69902.1"/>
    <property type="molecule type" value="Genomic_DNA"/>
</dbReference>
<feature type="compositionally biased region" description="Basic and acidic residues" evidence="1">
    <location>
        <begin position="1"/>
        <end position="11"/>
    </location>
</feature>
<feature type="region of interest" description="Disordered" evidence="1">
    <location>
        <begin position="1"/>
        <end position="23"/>
    </location>
</feature>
<dbReference type="VEuPathDB" id="PlasmoDB:PCYB_006510"/>